<evidence type="ECO:0000256" key="2">
    <source>
        <dbReference type="ARBA" id="ARBA00022692"/>
    </source>
</evidence>
<sequence>MSTNRMLSFEIEKREVRQIENIVERKRINRLMSHWKLIFILFIPILGYIFLSAKSLQQTFYLHSETKLCIKSVSSSNNIVRFVQNLQREIGISALTLQSDSPPKELYLFRNHTDKSLAKHKLCLSNEKVTSEITLETICRKILNWRKFVDNRQVSVKANIIFYTNNTRLLMRYAIKNLAVTDDKRLLKAKSAGSFLLELTHYLGLKRALCPTFYTKCPYSKKELNWFQSLDGTMEYLFHIVSTYPKWIVNELYKHDVDETMVLSRIKIEVDNLMNLKKCSPLSVNESLFWFSNTTRYIDIIHAMRYNLDDFIYDLLIKINNKIERDITVNLFIQVIGTIVCVFISACYMVSADKKVIQLCSYIKTIKAHLTLMTAEKNQTENLLYKMFPRKVADILKQDGSISPEYFDEVTIYFSGTVGFTDIASETSPFQIVDWLNNLYSQMDECIGNFDVYKVETIGDAYMAVSGLPDRNEEKHGKEIANMALRIRQLTHGSCVPHLTNNVTRLRIGLHSGSCVAGVIGTKMPRYCLFGDTVNTASRIETYGQGNSSRSRKNLCHHLKSITNVSSGKNSYQSKHKKSSDKLRRICNCGTWFSRHKVLKIFRILSTIDKILGYVSLDKELGQFDTKLCKNKTFVWRRHNSLRIDFLKEDNSILLFTIARKRDL</sequence>
<comment type="caution">
    <text evidence="10">The sequence shown here is derived from an EMBL/GenBank/DDBJ whole genome shotgun (WGS) entry which is preliminary data.</text>
</comment>
<feature type="domain" description="Guanylate cyclase" evidence="9">
    <location>
        <begin position="411"/>
        <end position="541"/>
    </location>
</feature>
<dbReference type="InterPro" id="IPR050401">
    <property type="entry name" value="Cyclic_nucleotide_synthase"/>
</dbReference>
<dbReference type="PANTHER" id="PTHR11920">
    <property type="entry name" value="GUANYLYL CYCLASE"/>
    <property type="match status" value="1"/>
</dbReference>
<keyword evidence="6 7" id="KW-0456">Lyase</keyword>
<dbReference type="InterPro" id="IPR029787">
    <property type="entry name" value="Nucleotide_cyclase"/>
</dbReference>
<keyword evidence="4 8" id="KW-1133">Transmembrane helix</keyword>
<gene>
    <name evidence="10" type="ORF">KUTeg_005488</name>
</gene>
<dbReference type="PROSITE" id="PS00452">
    <property type="entry name" value="GUANYLATE_CYCLASE_1"/>
    <property type="match status" value="1"/>
</dbReference>
<dbReference type="Proteomes" id="UP001217089">
    <property type="component" value="Unassembled WGS sequence"/>
</dbReference>
<evidence type="ECO:0000256" key="3">
    <source>
        <dbReference type="ARBA" id="ARBA00022741"/>
    </source>
</evidence>
<dbReference type="CDD" id="cd07302">
    <property type="entry name" value="CHD"/>
    <property type="match status" value="1"/>
</dbReference>
<comment type="subcellular location">
    <subcellularLocation>
        <location evidence="1">Membrane</location>
    </subcellularLocation>
</comment>
<comment type="similarity">
    <text evidence="7">Belongs to the adenylyl cyclase class-4/guanylyl cyclase family.</text>
</comment>
<feature type="transmembrane region" description="Helical" evidence="8">
    <location>
        <begin position="35"/>
        <end position="53"/>
    </location>
</feature>
<evidence type="ECO:0000259" key="9">
    <source>
        <dbReference type="PROSITE" id="PS50125"/>
    </source>
</evidence>
<dbReference type="InterPro" id="IPR001054">
    <property type="entry name" value="A/G_cyclase"/>
</dbReference>
<proteinExistence type="inferred from homology"/>
<dbReference type="InterPro" id="IPR013587">
    <property type="entry name" value="Nitrate/nitrite_sensing"/>
</dbReference>
<keyword evidence="11" id="KW-1185">Reference proteome</keyword>
<evidence type="ECO:0000256" key="7">
    <source>
        <dbReference type="RuleBase" id="RU000405"/>
    </source>
</evidence>
<evidence type="ECO:0000256" key="4">
    <source>
        <dbReference type="ARBA" id="ARBA00022989"/>
    </source>
</evidence>
<evidence type="ECO:0000313" key="10">
    <source>
        <dbReference type="EMBL" id="KAJ8317584.1"/>
    </source>
</evidence>
<dbReference type="Gene3D" id="3.30.70.1230">
    <property type="entry name" value="Nucleotide cyclase"/>
    <property type="match status" value="1"/>
</dbReference>
<keyword evidence="2 8" id="KW-0812">Transmembrane</keyword>
<keyword evidence="3" id="KW-0547">Nucleotide-binding</keyword>
<dbReference type="EMBL" id="JARBDR010000246">
    <property type="protein sequence ID" value="KAJ8317584.1"/>
    <property type="molecule type" value="Genomic_DNA"/>
</dbReference>
<accession>A0ABQ9FJZ3</accession>
<organism evidence="10 11">
    <name type="scientific">Tegillarca granosa</name>
    <name type="common">Malaysian cockle</name>
    <name type="synonym">Anadara granosa</name>
    <dbReference type="NCBI Taxonomy" id="220873"/>
    <lineage>
        <taxon>Eukaryota</taxon>
        <taxon>Metazoa</taxon>
        <taxon>Spiralia</taxon>
        <taxon>Lophotrochozoa</taxon>
        <taxon>Mollusca</taxon>
        <taxon>Bivalvia</taxon>
        <taxon>Autobranchia</taxon>
        <taxon>Pteriomorphia</taxon>
        <taxon>Arcoida</taxon>
        <taxon>Arcoidea</taxon>
        <taxon>Arcidae</taxon>
        <taxon>Tegillarca</taxon>
    </lineage>
</organism>
<dbReference type="SMART" id="SM00044">
    <property type="entry name" value="CYCc"/>
    <property type="match status" value="1"/>
</dbReference>
<evidence type="ECO:0000256" key="6">
    <source>
        <dbReference type="ARBA" id="ARBA00023239"/>
    </source>
</evidence>
<evidence type="ECO:0000256" key="8">
    <source>
        <dbReference type="SAM" id="Phobius"/>
    </source>
</evidence>
<dbReference type="SUPFAM" id="SSF55073">
    <property type="entry name" value="Nucleotide cyclase"/>
    <property type="match status" value="1"/>
</dbReference>
<dbReference type="Pfam" id="PF00211">
    <property type="entry name" value="Guanylate_cyc"/>
    <property type="match status" value="1"/>
</dbReference>
<dbReference type="PANTHER" id="PTHR11920:SF501">
    <property type="entry name" value="GUANYLATE CYCLASE 32E"/>
    <property type="match status" value="1"/>
</dbReference>
<protein>
    <recommendedName>
        <fullName evidence="9">Guanylate cyclase domain-containing protein</fullName>
    </recommendedName>
</protein>
<dbReference type="Pfam" id="PF08376">
    <property type="entry name" value="NIT"/>
    <property type="match status" value="1"/>
</dbReference>
<evidence type="ECO:0000256" key="1">
    <source>
        <dbReference type="ARBA" id="ARBA00004370"/>
    </source>
</evidence>
<evidence type="ECO:0000313" key="11">
    <source>
        <dbReference type="Proteomes" id="UP001217089"/>
    </source>
</evidence>
<dbReference type="InterPro" id="IPR018297">
    <property type="entry name" value="A/G_cyclase_CS"/>
</dbReference>
<dbReference type="Gene3D" id="6.10.250.780">
    <property type="match status" value="1"/>
</dbReference>
<evidence type="ECO:0000256" key="5">
    <source>
        <dbReference type="ARBA" id="ARBA00023136"/>
    </source>
</evidence>
<dbReference type="PROSITE" id="PS50125">
    <property type="entry name" value="GUANYLATE_CYCLASE_2"/>
    <property type="match status" value="1"/>
</dbReference>
<keyword evidence="5 8" id="KW-0472">Membrane</keyword>
<reference evidence="10 11" key="1">
    <citation type="submission" date="2022-12" db="EMBL/GenBank/DDBJ databases">
        <title>Chromosome-level genome of Tegillarca granosa.</title>
        <authorList>
            <person name="Kim J."/>
        </authorList>
    </citation>
    <scope>NUCLEOTIDE SEQUENCE [LARGE SCALE GENOMIC DNA]</scope>
    <source>
        <strain evidence="10">Teg-2019</strain>
        <tissue evidence="10">Adductor muscle</tissue>
    </source>
</reference>
<name>A0ABQ9FJZ3_TEGGR</name>